<organism evidence="1 2">
    <name type="scientific">Streblomastix strix</name>
    <dbReference type="NCBI Taxonomy" id="222440"/>
    <lineage>
        <taxon>Eukaryota</taxon>
        <taxon>Metamonada</taxon>
        <taxon>Preaxostyla</taxon>
        <taxon>Oxymonadida</taxon>
        <taxon>Streblomastigidae</taxon>
        <taxon>Streblomastix</taxon>
    </lineage>
</organism>
<sequence>EEEGANEELDAQMKNLGYFIEYWANEAKAATLNRFIASW</sequence>
<evidence type="ECO:0000313" key="2">
    <source>
        <dbReference type="Proteomes" id="UP000324800"/>
    </source>
</evidence>
<reference evidence="1 2" key="1">
    <citation type="submission" date="2019-03" db="EMBL/GenBank/DDBJ databases">
        <title>Single cell metagenomics reveals metabolic interactions within the superorganism composed of flagellate Streblomastix strix and complex community of Bacteroidetes bacteria on its surface.</title>
        <authorList>
            <person name="Treitli S.C."/>
            <person name="Kolisko M."/>
            <person name="Husnik F."/>
            <person name="Keeling P."/>
            <person name="Hampl V."/>
        </authorList>
    </citation>
    <scope>NUCLEOTIDE SEQUENCE [LARGE SCALE GENOMIC DNA]</scope>
    <source>
        <strain evidence="1">ST1C</strain>
    </source>
</reference>
<comment type="caution">
    <text evidence="1">The sequence shown here is derived from an EMBL/GenBank/DDBJ whole genome shotgun (WGS) entry which is preliminary data.</text>
</comment>
<proteinExistence type="predicted"/>
<name>A0A5J4TIG9_9EUKA</name>
<protein>
    <submittedName>
        <fullName evidence="1">Uncharacterized protein</fullName>
    </submittedName>
</protein>
<gene>
    <name evidence="1" type="ORF">EZS28_046913</name>
</gene>
<accession>A0A5J4TIG9</accession>
<feature type="non-terminal residue" evidence="1">
    <location>
        <position position="1"/>
    </location>
</feature>
<dbReference type="EMBL" id="SNRW01031233">
    <property type="protein sequence ID" value="KAA6357560.1"/>
    <property type="molecule type" value="Genomic_DNA"/>
</dbReference>
<dbReference type="AlphaFoldDB" id="A0A5J4TIG9"/>
<evidence type="ECO:0000313" key="1">
    <source>
        <dbReference type="EMBL" id="KAA6357560.1"/>
    </source>
</evidence>
<dbReference type="Proteomes" id="UP000324800">
    <property type="component" value="Unassembled WGS sequence"/>
</dbReference>